<evidence type="ECO:0000313" key="1">
    <source>
        <dbReference type="EMBL" id="MEQ2471205.1"/>
    </source>
</evidence>
<name>A0ABV1FCT5_9FIRM</name>
<organism evidence="1 2">
    <name type="scientific">Laedolimicola intestinihominis</name>
    <dbReference type="NCBI Taxonomy" id="3133166"/>
    <lineage>
        <taxon>Bacteria</taxon>
        <taxon>Bacillati</taxon>
        <taxon>Bacillota</taxon>
        <taxon>Clostridia</taxon>
        <taxon>Lachnospirales</taxon>
        <taxon>Lachnospiraceae</taxon>
        <taxon>Laedolimicola</taxon>
    </lineage>
</organism>
<dbReference type="RefSeq" id="WP_349163471.1">
    <property type="nucleotide sequence ID" value="NZ_JBBMFE010000001.1"/>
</dbReference>
<gene>
    <name evidence="1" type="ORF">WMO29_01640</name>
</gene>
<proteinExistence type="predicted"/>
<sequence>MKSVLETIGKGFCGIGKVSLWIAIFVWAIAITAAKIFFVLFLTLARMVLILISAVEP</sequence>
<protein>
    <submittedName>
        <fullName evidence="1">Uncharacterized protein</fullName>
    </submittedName>
</protein>
<dbReference type="EMBL" id="JBBMFE010000001">
    <property type="protein sequence ID" value="MEQ2471205.1"/>
    <property type="molecule type" value="Genomic_DNA"/>
</dbReference>
<evidence type="ECO:0000313" key="2">
    <source>
        <dbReference type="Proteomes" id="UP001438008"/>
    </source>
</evidence>
<keyword evidence="2" id="KW-1185">Reference proteome</keyword>
<comment type="caution">
    <text evidence="1">The sequence shown here is derived from an EMBL/GenBank/DDBJ whole genome shotgun (WGS) entry which is preliminary data.</text>
</comment>
<dbReference type="Proteomes" id="UP001438008">
    <property type="component" value="Unassembled WGS sequence"/>
</dbReference>
<reference evidence="1 2" key="1">
    <citation type="submission" date="2024-03" db="EMBL/GenBank/DDBJ databases">
        <title>Human intestinal bacterial collection.</title>
        <authorList>
            <person name="Pauvert C."/>
            <person name="Hitch T.C.A."/>
            <person name="Clavel T."/>
        </authorList>
    </citation>
    <scope>NUCLEOTIDE SEQUENCE [LARGE SCALE GENOMIC DNA]</scope>
    <source>
        <strain evidence="1 2">CLA-AA-H132</strain>
    </source>
</reference>
<accession>A0ABV1FCT5</accession>